<feature type="compositionally biased region" description="Basic and acidic residues" evidence="1">
    <location>
        <begin position="404"/>
        <end position="427"/>
    </location>
</feature>
<feature type="compositionally biased region" description="Low complexity" evidence="1">
    <location>
        <begin position="18"/>
        <end position="37"/>
    </location>
</feature>
<comment type="caution">
    <text evidence="2">The sequence shown here is derived from an EMBL/GenBank/DDBJ whole genome shotgun (WGS) entry which is preliminary data.</text>
</comment>
<feature type="compositionally biased region" description="Polar residues" evidence="1">
    <location>
        <begin position="132"/>
        <end position="144"/>
    </location>
</feature>
<feature type="region of interest" description="Disordered" evidence="1">
    <location>
        <begin position="1"/>
        <end position="466"/>
    </location>
</feature>
<gene>
    <name evidence="2" type="ORF">DL546_005058</name>
</gene>
<feature type="region of interest" description="Disordered" evidence="1">
    <location>
        <begin position="515"/>
        <end position="550"/>
    </location>
</feature>
<dbReference type="STRING" id="177199.A0A420Y4C6"/>
<reference evidence="2 3" key="1">
    <citation type="submission" date="2018-08" db="EMBL/GenBank/DDBJ databases">
        <title>Draft genome of the lignicolous fungus Coniochaeta pulveracea.</title>
        <authorList>
            <person name="Borstlap C.J."/>
            <person name="De Witt R.N."/>
            <person name="Botha A."/>
            <person name="Volschenk H."/>
        </authorList>
    </citation>
    <scope>NUCLEOTIDE SEQUENCE [LARGE SCALE GENOMIC DNA]</scope>
    <source>
        <strain evidence="2 3">CAB683</strain>
    </source>
</reference>
<name>A0A420Y4C6_9PEZI</name>
<feature type="region of interest" description="Disordered" evidence="1">
    <location>
        <begin position="583"/>
        <end position="628"/>
    </location>
</feature>
<feature type="compositionally biased region" description="Polar residues" evidence="1">
    <location>
        <begin position="265"/>
        <end position="275"/>
    </location>
</feature>
<dbReference type="OrthoDB" id="5428925at2759"/>
<feature type="compositionally biased region" description="Basic and acidic residues" evidence="1">
    <location>
        <begin position="605"/>
        <end position="619"/>
    </location>
</feature>
<feature type="compositionally biased region" description="Acidic residues" evidence="1">
    <location>
        <begin position="739"/>
        <end position="751"/>
    </location>
</feature>
<sequence>MPVWKSGSVAGQSRHKSSQQSQSSIRGRISGPIPISGAGEDDEFPIRSPGSGIAIPASNDDEFPIRKPGSRTAASQPLPEEIQEPQELRSPEASHSAVSLSVGNVHSTQNTTGHTEPPSQPALEPQGGIRTVSGNNGNRASPQRGSPVPAPRTHATSAVRYSTLSEAPTTHSRNDTPSRKKSSLRAALGRLFGRKKKSSGSQGSSSTSGRASGTTSLTQHRSDPSALSRDRVSEPKRSTSLPITEYDRALRSHSVGPDDLIAVNSARNSTQQASDSGKFGHSRKRAVTASGRLLPPFSPSPTSRRGDGDWAGGLSPRPASTHGRGSRVDPGELDDPSEIGRAITSDSGGGFGMRRRSRSLSGLQDVLGAIRTSSEHETRRRSDEIRYWRESYDQGFLSPLSSKGPDDFEHGQDDVHDNNHERDRGQEQDSAASVPGNDNYGAAKPTLHETQQPSPDVPPQPFNFGSISKDMIGMKITQAASIDMRLGGLEARMVRLERVVEQLCHTVPGFRTPLSVANPTSSDPPSTAYTARGSDLGIVPGSSEAQPPDLSFEEAPTYVASIYPPSSSDTQIGSLAVTAPLAEPTHLADNRSSNSTVRGRTSLGHTKDADLLENERRGDTSAPTQSNLTQQLEAERIARQALEAQVAKLSQRLNTLSTTMYAMVRSKSQEHLRPPTPSSDKRINGPSPPIDRHHMGHAVTCDEYDDERQTEDEFLTPDGRSTLGYNPNARLGYGRFVDDEPEEYDEDDTSEVGDTGSAEDEAKRKKALRTLSLGQLTLGKGANQQQVHV</sequence>
<accession>A0A420Y4C6</accession>
<evidence type="ECO:0000256" key="1">
    <source>
        <dbReference type="SAM" id="MobiDB-lite"/>
    </source>
</evidence>
<feature type="region of interest" description="Disordered" evidence="1">
    <location>
        <begin position="714"/>
        <end position="763"/>
    </location>
</feature>
<feature type="compositionally biased region" description="Polar residues" evidence="1">
    <location>
        <begin position="96"/>
        <end position="114"/>
    </location>
</feature>
<evidence type="ECO:0000313" key="2">
    <source>
        <dbReference type="EMBL" id="RKU42741.1"/>
    </source>
</evidence>
<dbReference type="EMBL" id="QVQW01000052">
    <property type="protein sequence ID" value="RKU42741.1"/>
    <property type="molecule type" value="Genomic_DNA"/>
</dbReference>
<protein>
    <submittedName>
        <fullName evidence="2">Uncharacterized protein</fullName>
    </submittedName>
</protein>
<feature type="region of interest" description="Disordered" evidence="1">
    <location>
        <begin position="666"/>
        <end position="695"/>
    </location>
</feature>
<dbReference type="Proteomes" id="UP000275385">
    <property type="component" value="Unassembled WGS sequence"/>
</dbReference>
<feature type="compositionally biased region" description="Basic and acidic residues" evidence="1">
    <location>
        <begin position="667"/>
        <end position="683"/>
    </location>
</feature>
<feature type="compositionally biased region" description="Polar residues" evidence="1">
    <location>
        <begin position="590"/>
        <end position="599"/>
    </location>
</feature>
<dbReference type="AlphaFoldDB" id="A0A420Y4C6"/>
<organism evidence="2 3">
    <name type="scientific">Coniochaeta pulveracea</name>
    <dbReference type="NCBI Taxonomy" id="177199"/>
    <lineage>
        <taxon>Eukaryota</taxon>
        <taxon>Fungi</taxon>
        <taxon>Dikarya</taxon>
        <taxon>Ascomycota</taxon>
        <taxon>Pezizomycotina</taxon>
        <taxon>Sordariomycetes</taxon>
        <taxon>Sordariomycetidae</taxon>
        <taxon>Coniochaetales</taxon>
        <taxon>Coniochaetaceae</taxon>
        <taxon>Coniochaeta</taxon>
    </lineage>
</organism>
<feature type="compositionally biased region" description="Polar residues" evidence="1">
    <location>
        <begin position="515"/>
        <end position="529"/>
    </location>
</feature>
<feature type="compositionally biased region" description="Low complexity" evidence="1">
    <location>
        <begin position="199"/>
        <end position="218"/>
    </location>
</feature>
<evidence type="ECO:0000313" key="3">
    <source>
        <dbReference type="Proteomes" id="UP000275385"/>
    </source>
</evidence>
<feature type="compositionally biased region" description="Basic and acidic residues" evidence="1">
    <location>
        <begin position="220"/>
        <end position="237"/>
    </location>
</feature>
<keyword evidence="3" id="KW-1185">Reference proteome</keyword>
<feature type="compositionally biased region" description="Polar residues" evidence="1">
    <location>
        <begin position="154"/>
        <end position="171"/>
    </location>
</feature>
<proteinExistence type="predicted"/>
<feature type="compositionally biased region" description="Basic and acidic residues" evidence="1">
    <location>
        <begin position="373"/>
        <end position="392"/>
    </location>
</feature>